<organism evidence="3 4">
    <name type="scientific">Pseudorhodoferax soli</name>
    <dbReference type="NCBI Taxonomy" id="545864"/>
    <lineage>
        <taxon>Bacteria</taxon>
        <taxon>Pseudomonadati</taxon>
        <taxon>Pseudomonadota</taxon>
        <taxon>Betaproteobacteria</taxon>
        <taxon>Burkholderiales</taxon>
        <taxon>Comamonadaceae</taxon>
    </lineage>
</organism>
<evidence type="ECO:0000313" key="4">
    <source>
        <dbReference type="Proteomes" id="UP000252884"/>
    </source>
</evidence>
<name>A0A368Y813_9BURK</name>
<keyword evidence="2" id="KW-0732">Signal</keyword>
<evidence type="ECO:0000256" key="2">
    <source>
        <dbReference type="SAM" id="SignalP"/>
    </source>
</evidence>
<sequence length="322" mass="33475">MHTTRRALLALATGLACTGALAQGAWPDKPIRLVVPYAAGGATDGFARIVAEGVGKRLGQSVVVDNRPGANGGLGLTAVQRAPADGYTVLFTLTSIVQNPLLYANVGYDPFKDFAPVSEAGRLPIVFTVSTKLGVDSLAGFVDKARAAPGKLSYGSFGAGSSAHLYMELLQDAAGIQLLHVPYKGEAPAITELLGGSVDAVFVSARGVSPHVAAGKARSIAVVGTARAPLAADVPTFREQGYQAMDLVGWFGMLVPAGTPAPIVQRISDAVAEVVKDPAQKQRIEALGVIPVGSTPEQLTQTMRADQAVWGRVIKDKNIRLE</sequence>
<dbReference type="Gene3D" id="3.40.190.150">
    <property type="entry name" value="Bordetella uptake gene, domain 1"/>
    <property type="match status" value="1"/>
</dbReference>
<dbReference type="SUPFAM" id="SSF53850">
    <property type="entry name" value="Periplasmic binding protein-like II"/>
    <property type="match status" value="1"/>
</dbReference>
<dbReference type="CDD" id="cd07012">
    <property type="entry name" value="PBP2_Bug_TTT"/>
    <property type="match status" value="1"/>
</dbReference>
<dbReference type="PANTHER" id="PTHR42928">
    <property type="entry name" value="TRICARBOXYLATE-BINDING PROTEIN"/>
    <property type="match status" value="1"/>
</dbReference>
<reference evidence="3 4" key="1">
    <citation type="submission" date="2018-07" db="EMBL/GenBank/DDBJ databases">
        <title>Genomic Encyclopedia of Type Strains, Phase IV (KMG-IV): sequencing the most valuable type-strain genomes for metagenomic binning, comparative biology and taxonomic classification.</title>
        <authorList>
            <person name="Goeker M."/>
        </authorList>
    </citation>
    <scope>NUCLEOTIDE SEQUENCE [LARGE SCALE GENOMIC DNA]</scope>
    <source>
        <strain evidence="3 4">DSM 21634</strain>
    </source>
</reference>
<dbReference type="Gene3D" id="3.40.190.10">
    <property type="entry name" value="Periplasmic binding protein-like II"/>
    <property type="match status" value="1"/>
</dbReference>
<dbReference type="OrthoDB" id="8678477at2"/>
<proteinExistence type="inferred from homology"/>
<keyword evidence="4" id="KW-1185">Reference proteome</keyword>
<dbReference type="AlphaFoldDB" id="A0A368Y813"/>
<feature type="signal peptide" evidence="2">
    <location>
        <begin position="1"/>
        <end position="22"/>
    </location>
</feature>
<dbReference type="InterPro" id="IPR005064">
    <property type="entry name" value="BUG"/>
</dbReference>
<accession>A0A368Y813</accession>
<dbReference type="RefSeq" id="WP_114466460.1">
    <property type="nucleotide sequence ID" value="NZ_QPJK01000001.1"/>
</dbReference>
<dbReference type="EMBL" id="QPJK01000001">
    <property type="protein sequence ID" value="RCW76403.1"/>
    <property type="molecule type" value="Genomic_DNA"/>
</dbReference>
<dbReference type="PROSITE" id="PS51257">
    <property type="entry name" value="PROKAR_LIPOPROTEIN"/>
    <property type="match status" value="1"/>
</dbReference>
<comment type="caution">
    <text evidence="3">The sequence shown here is derived from an EMBL/GenBank/DDBJ whole genome shotgun (WGS) entry which is preliminary data.</text>
</comment>
<dbReference type="Proteomes" id="UP000252884">
    <property type="component" value="Unassembled WGS sequence"/>
</dbReference>
<evidence type="ECO:0000313" key="3">
    <source>
        <dbReference type="EMBL" id="RCW76403.1"/>
    </source>
</evidence>
<evidence type="ECO:0000256" key="1">
    <source>
        <dbReference type="ARBA" id="ARBA00006987"/>
    </source>
</evidence>
<gene>
    <name evidence="3" type="ORF">DES41_1011009</name>
</gene>
<keyword evidence="3" id="KW-0675">Receptor</keyword>
<dbReference type="PANTHER" id="PTHR42928:SF5">
    <property type="entry name" value="BLR1237 PROTEIN"/>
    <property type="match status" value="1"/>
</dbReference>
<protein>
    <submittedName>
        <fullName evidence="3">Tripartite-type tricarboxylate transporter receptor subunit TctC</fullName>
    </submittedName>
</protein>
<dbReference type="InterPro" id="IPR042100">
    <property type="entry name" value="Bug_dom1"/>
</dbReference>
<dbReference type="Pfam" id="PF03401">
    <property type="entry name" value="TctC"/>
    <property type="match status" value="1"/>
</dbReference>
<feature type="chain" id="PRO_5016646104" evidence="2">
    <location>
        <begin position="23"/>
        <end position="322"/>
    </location>
</feature>
<comment type="similarity">
    <text evidence="1">Belongs to the UPF0065 (bug) family.</text>
</comment>
<dbReference type="PIRSF" id="PIRSF017082">
    <property type="entry name" value="YflP"/>
    <property type="match status" value="1"/>
</dbReference>